<dbReference type="PANTHER" id="PTHR10844:SF19">
    <property type="entry name" value="CAVEOLIN-2"/>
    <property type="match status" value="1"/>
</dbReference>
<evidence type="ECO:0000256" key="3">
    <source>
        <dbReference type="ARBA" id="ARBA00022475"/>
    </source>
</evidence>
<keyword evidence="8" id="KW-1185">Reference proteome</keyword>
<reference evidence="7" key="1">
    <citation type="journal article" date="2019" name="bioRxiv">
        <title>The Genome of the Zebra Mussel, Dreissena polymorpha: A Resource for Invasive Species Research.</title>
        <authorList>
            <person name="McCartney M.A."/>
            <person name="Auch B."/>
            <person name="Kono T."/>
            <person name="Mallez S."/>
            <person name="Zhang Y."/>
            <person name="Obille A."/>
            <person name="Becker A."/>
            <person name="Abrahante J.E."/>
            <person name="Garbe J."/>
            <person name="Badalamenti J.P."/>
            <person name="Herman A."/>
            <person name="Mangelson H."/>
            <person name="Liachko I."/>
            <person name="Sullivan S."/>
            <person name="Sone E.D."/>
            <person name="Koren S."/>
            <person name="Silverstein K.A.T."/>
            <person name="Beckman K.B."/>
            <person name="Gohl D.M."/>
        </authorList>
    </citation>
    <scope>NUCLEOTIDE SEQUENCE</scope>
    <source>
        <strain evidence="7">Duluth1</strain>
        <tissue evidence="7">Whole animal</tissue>
    </source>
</reference>
<dbReference type="GO" id="GO:0000139">
    <property type="term" value="C:Golgi membrane"/>
    <property type="evidence" value="ECO:0007669"/>
    <property type="project" value="UniProtKB-SubCell"/>
</dbReference>
<keyword evidence="4 6" id="KW-0333">Golgi apparatus</keyword>
<comment type="function">
    <text evidence="6">May act as a scaffolding protein within caveolar membranes. Interacts directly with G-protein alpha subunits and can functionally regulate their activity.</text>
</comment>
<organism evidence="7 8">
    <name type="scientific">Dreissena polymorpha</name>
    <name type="common">Zebra mussel</name>
    <name type="synonym">Mytilus polymorpha</name>
    <dbReference type="NCBI Taxonomy" id="45954"/>
    <lineage>
        <taxon>Eukaryota</taxon>
        <taxon>Metazoa</taxon>
        <taxon>Spiralia</taxon>
        <taxon>Lophotrochozoa</taxon>
        <taxon>Mollusca</taxon>
        <taxon>Bivalvia</taxon>
        <taxon>Autobranchia</taxon>
        <taxon>Heteroconchia</taxon>
        <taxon>Euheterodonta</taxon>
        <taxon>Imparidentia</taxon>
        <taxon>Neoheterodontei</taxon>
        <taxon>Myida</taxon>
        <taxon>Dreissenoidea</taxon>
        <taxon>Dreissenidae</taxon>
        <taxon>Dreissena</taxon>
    </lineage>
</organism>
<evidence type="ECO:0000256" key="4">
    <source>
        <dbReference type="ARBA" id="ARBA00023034"/>
    </source>
</evidence>
<evidence type="ECO:0000313" key="8">
    <source>
        <dbReference type="Proteomes" id="UP000828390"/>
    </source>
</evidence>
<evidence type="ECO:0000256" key="5">
    <source>
        <dbReference type="ARBA" id="ARBA00023136"/>
    </source>
</evidence>
<dbReference type="GO" id="GO:0070836">
    <property type="term" value="P:caveola assembly"/>
    <property type="evidence" value="ECO:0007669"/>
    <property type="project" value="InterPro"/>
</dbReference>
<proteinExistence type="inferred from homology"/>
<dbReference type="Pfam" id="PF01146">
    <property type="entry name" value="Caveolin"/>
    <property type="match status" value="1"/>
</dbReference>
<keyword evidence="5 6" id="KW-0472">Membrane</keyword>
<comment type="subcellular location">
    <subcellularLocation>
        <location evidence="1 6">Cell membrane</location>
        <topology evidence="1 6">Peripheral membrane protein</topology>
    </subcellularLocation>
    <subcellularLocation>
        <location evidence="6">Golgi apparatus membrane</location>
        <topology evidence="6">Peripheral membrane protein</topology>
    </subcellularLocation>
    <subcellularLocation>
        <location evidence="6">Membrane</location>
        <location evidence="6">Caveola</location>
        <topology evidence="6">Peripheral membrane protein</topology>
    </subcellularLocation>
</comment>
<sequence>MATGAGSVDLINRDPNGINGHLQVAFEDVLGEPEGIRSIDCVWKMAFTCFECWKGLCYKLATLLCGCCIAACWGVDFATISFVPYLVLHTMPSLVQHRVRDVPEVLCRVHQLLLRTHVRPLGQMRRQSQDRLICGPYFSWNIFQLSNRI</sequence>
<evidence type="ECO:0000256" key="1">
    <source>
        <dbReference type="ARBA" id="ARBA00004202"/>
    </source>
</evidence>
<gene>
    <name evidence="7" type="ORF">DPMN_016597</name>
</gene>
<dbReference type="InterPro" id="IPR001612">
    <property type="entry name" value="Caveolin"/>
</dbReference>
<name>A0A9D4NEW7_DREPO</name>
<dbReference type="EMBL" id="JAIWYP010000001">
    <property type="protein sequence ID" value="KAH3892479.1"/>
    <property type="molecule type" value="Genomic_DNA"/>
</dbReference>
<reference evidence="7" key="2">
    <citation type="submission" date="2020-11" db="EMBL/GenBank/DDBJ databases">
        <authorList>
            <person name="McCartney M.A."/>
            <person name="Auch B."/>
            <person name="Kono T."/>
            <person name="Mallez S."/>
            <person name="Becker A."/>
            <person name="Gohl D.M."/>
            <person name="Silverstein K.A.T."/>
            <person name="Koren S."/>
            <person name="Bechman K.B."/>
            <person name="Herman A."/>
            <person name="Abrahante J.E."/>
            <person name="Garbe J."/>
        </authorList>
    </citation>
    <scope>NUCLEOTIDE SEQUENCE</scope>
    <source>
        <strain evidence="7">Duluth1</strain>
        <tissue evidence="7">Whole animal</tissue>
    </source>
</reference>
<dbReference type="Proteomes" id="UP000828390">
    <property type="component" value="Unassembled WGS sequence"/>
</dbReference>
<evidence type="ECO:0000256" key="6">
    <source>
        <dbReference type="RuleBase" id="RU000680"/>
    </source>
</evidence>
<dbReference type="GO" id="GO:0060090">
    <property type="term" value="F:molecular adaptor activity"/>
    <property type="evidence" value="ECO:0007669"/>
    <property type="project" value="TreeGrafter"/>
</dbReference>
<evidence type="ECO:0000313" key="7">
    <source>
        <dbReference type="EMBL" id="KAH3892479.1"/>
    </source>
</evidence>
<dbReference type="AlphaFoldDB" id="A0A9D4NEW7"/>
<accession>A0A9D4NEW7</accession>
<comment type="caution">
    <text evidence="7">The sequence shown here is derived from an EMBL/GenBank/DDBJ whole genome shotgun (WGS) entry which is preliminary data.</text>
</comment>
<dbReference type="PANTHER" id="PTHR10844">
    <property type="entry name" value="CAVEOLIN"/>
    <property type="match status" value="1"/>
</dbReference>
<evidence type="ECO:0000256" key="2">
    <source>
        <dbReference type="ARBA" id="ARBA00010988"/>
    </source>
</evidence>
<protein>
    <recommendedName>
        <fullName evidence="6">Caveolin</fullName>
    </recommendedName>
</protein>
<keyword evidence="3 6" id="KW-1003">Cell membrane</keyword>
<comment type="similarity">
    <text evidence="2 6">Belongs to the caveolin family.</text>
</comment>
<dbReference type="GO" id="GO:0005901">
    <property type="term" value="C:caveola"/>
    <property type="evidence" value="ECO:0007669"/>
    <property type="project" value="UniProtKB-SubCell"/>
</dbReference>